<dbReference type="SUPFAM" id="SSF160246">
    <property type="entry name" value="EspE N-terminal domain-like"/>
    <property type="match status" value="1"/>
</dbReference>
<gene>
    <name evidence="5" type="ORF">A2442_01860</name>
</gene>
<comment type="similarity">
    <text evidence="1">Belongs to the GSP E family.</text>
</comment>
<keyword evidence="2" id="KW-0547">Nucleotide-binding</keyword>
<dbReference type="PROSITE" id="PS00662">
    <property type="entry name" value="T2SP_E"/>
    <property type="match status" value="1"/>
</dbReference>
<dbReference type="InterPro" id="IPR007831">
    <property type="entry name" value="T2SS_GspE_N"/>
</dbReference>
<dbReference type="GO" id="GO:0016887">
    <property type="term" value="F:ATP hydrolysis activity"/>
    <property type="evidence" value="ECO:0007669"/>
    <property type="project" value="TreeGrafter"/>
</dbReference>
<sequence>MPEFNNEEKQEKKIEEFLIKEEEDLAQILSTKHGVQYIDLSGTAINTDALVLLPEKEARANKLAVFDIVRKKIKIAVISPANNDTKKLIEELEKKGYQPTIFMVSSQSLERAWERYKDVSFSVRTEEGLLSISEETIEKFKDKTQGLEGVRESLKFVLEKEKISKVSKFFDVLLAGALSLGASDIHIEGEEEFARLRFRLDGMLTEIIQFDPKTYHLLTSRIKLISGLKLNINNNAQDGRLSIKVGDVEIEIRTSTMPGTYGESSVMRILDPDAISVSIQDLGIEPDLLKTLEREMSKPNGMILNTGPTGSGKTTTLYAFLSKIHNPEIKIVTIEDPVEYHLEGITQTQIDKEKGYTFAQGLRAALRQDPDVVMVGEIRDTETAEIAINSALTGHLVLSTLHTNTAAGTFPRFVDLGIDPKVLGSAINVTMAQRLVRKLCKECKKEVEIIGEDKIIIDKIYEGILNKEKFEVPNKTKMFAPVGCVKCNESGYKGRLGVFEAIVVDEEIENIIRENPSEREIKRAAQKQGILDMQQDGVLKVLRGTTSLDELRRVIELE</sequence>
<evidence type="ECO:0000256" key="1">
    <source>
        <dbReference type="ARBA" id="ARBA00006611"/>
    </source>
</evidence>
<dbReference type="SUPFAM" id="SSF52540">
    <property type="entry name" value="P-loop containing nucleoside triphosphate hydrolases"/>
    <property type="match status" value="1"/>
</dbReference>
<feature type="domain" description="Bacterial type II secretion system protein E" evidence="4">
    <location>
        <begin position="366"/>
        <end position="380"/>
    </location>
</feature>
<protein>
    <recommendedName>
        <fullName evidence="4">Bacterial type II secretion system protein E domain-containing protein</fullName>
    </recommendedName>
</protein>
<dbReference type="Gene3D" id="3.40.50.300">
    <property type="entry name" value="P-loop containing nucleotide triphosphate hydrolases"/>
    <property type="match status" value="1"/>
</dbReference>
<dbReference type="Proteomes" id="UP000179003">
    <property type="component" value="Unassembled WGS sequence"/>
</dbReference>
<dbReference type="EMBL" id="MFAE01000008">
    <property type="protein sequence ID" value="OGD67122.1"/>
    <property type="molecule type" value="Genomic_DNA"/>
</dbReference>
<dbReference type="CDD" id="cd01129">
    <property type="entry name" value="PulE-GspE-like"/>
    <property type="match status" value="1"/>
</dbReference>
<evidence type="ECO:0000256" key="2">
    <source>
        <dbReference type="ARBA" id="ARBA00022741"/>
    </source>
</evidence>
<reference evidence="5 6" key="1">
    <citation type="journal article" date="2016" name="Nat. Commun.">
        <title>Thousands of microbial genomes shed light on interconnected biogeochemical processes in an aquifer system.</title>
        <authorList>
            <person name="Anantharaman K."/>
            <person name="Brown C.T."/>
            <person name="Hug L.A."/>
            <person name="Sharon I."/>
            <person name="Castelle C.J."/>
            <person name="Probst A.J."/>
            <person name="Thomas B.C."/>
            <person name="Singh A."/>
            <person name="Wilkins M.J."/>
            <person name="Karaoz U."/>
            <person name="Brodie E.L."/>
            <person name="Williams K.H."/>
            <person name="Hubbard S.S."/>
            <person name="Banfield J.F."/>
        </authorList>
    </citation>
    <scope>NUCLEOTIDE SEQUENCE [LARGE SCALE GENOMIC DNA]</scope>
</reference>
<evidence type="ECO:0000256" key="3">
    <source>
        <dbReference type="ARBA" id="ARBA00022840"/>
    </source>
</evidence>
<dbReference type="PANTHER" id="PTHR30258">
    <property type="entry name" value="TYPE II SECRETION SYSTEM PROTEIN GSPE-RELATED"/>
    <property type="match status" value="1"/>
</dbReference>
<proteinExistence type="inferred from homology"/>
<evidence type="ECO:0000313" key="6">
    <source>
        <dbReference type="Proteomes" id="UP000179003"/>
    </source>
</evidence>
<dbReference type="InterPro" id="IPR037257">
    <property type="entry name" value="T2SS_E_N_sf"/>
</dbReference>
<keyword evidence="3" id="KW-0067">ATP-binding</keyword>
<dbReference type="InterPro" id="IPR027417">
    <property type="entry name" value="P-loop_NTPase"/>
</dbReference>
<dbReference type="GO" id="GO:0005886">
    <property type="term" value="C:plasma membrane"/>
    <property type="evidence" value="ECO:0007669"/>
    <property type="project" value="TreeGrafter"/>
</dbReference>
<organism evidence="5 6">
    <name type="scientific">Candidatus Campbellbacteria bacterium RIFOXYC2_FULL_35_25</name>
    <dbReference type="NCBI Taxonomy" id="1797582"/>
    <lineage>
        <taxon>Bacteria</taxon>
        <taxon>Candidatus Campbelliibacteriota</taxon>
    </lineage>
</organism>
<dbReference type="STRING" id="1797582.A2442_01860"/>
<name>A0A1F5EI85_9BACT</name>
<dbReference type="Pfam" id="PF00437">
    <property type="entry name" value="T2SSE"/>
    <property type="match status" value="1"/>
</dbReference>
<dbReference type="InterPro" id="IPR001482">
    <property type="entry name" value="T2SS/T4SS_dom"/>
</dbReference>
<evidence type="ECO:0000259" key="4">
    <source>
        <dbReference type="PROSITE" id="PS00662"/>
    </source>
</evidence>
<dbReference type="GO" id="GO:0005524">
    <property type="term" value="F:ATP binding"/>
    <property type="evidence" value="ECO:0007669"/>
    <property type="project" value="UniProtKB-KW"/>
</dbReference>
<comment type="caution">
    <text evidence="5">The sequence shown here is derived from an EMBL/GenBank/DDBJ whole genome shotgun (WGS) entry which is preliminary data.</text>
</comment>
<dbReference type="PANTHER" id="PTHR30258:SF1">
    <property type="entry name" value="PROTEIN TRANSPORT PROTEIN HOFB HOMOLOG"/>
    <property type="match status" value="1"/>
</dbReference>
<dbReference type="Pfam" id="PF05157">
    <property type="entry name" value="MshEN"/>
    <property type="match status" value="1"/>
</dbReference>
<evidence type="ECO:0000313" key="5">
    <source>
        <dbReference type="EMBL" id="OGD67122.1"/>
    </source>
</evidence>
<dbReference type="AlphaFoldDB" id="A0A1F5EI85"/>
<dbReference type="Gene3D" id="3.30.450.90">
    <property type="match status" value="1"/>
</dbReference>
<accession>A0A1F5EI85</accession>